<dbReference type="PANTHER" id="PTHR30627">
    <property type="entry name" value="PEPTIDOGLYCAN D,D-TRANSPEPTIDASE"/>
    <property type="match status" value="1"/>
</dbReference>
<evidence type="ECO:0000259" key="6">
    <source>
        <dbReference type="Pfam" id="PF03717"/>
    </source>
</evidence>
<keyword evidence="4" id="KW-1133">Transmembrane helix</keyword>
<dbReference type="AlphaFoldDB" id="A0A2H0TJ77"/>
<evidence type="ECO:0000256" key="4">
    <source>
        <dbReference type="SAM" id="Phobius"/>
    </source>
</evidence>
<evidence type="ECO:0000313" key="7">
    <source>
        <dbReference type="EMBL" id="PIR71610.1"/>
    </source>
</evidence>
<dbReference type="InterPro" id="IPR050515">
    <property type="entry name" value="Beta-lactam/transpept"/>
</dbReference>
<feature type="transmembrane region" description="Helical" evidence="4">
    <location>
        <begin position="6"/>
        <end position="26"/>
    </location>
</feature>
<dbReference type="PANTHER" id="PTHR30627:SF1">
    <property type="entry name" value="PEPTIDOGLYCAN D,D-TRANSPEPTIDASE FTSI"/>
    <property type="match status" value="1"/>
</dbReference>
<feature type="domain" description="Penicillin-binding protein transpeptidase" evidence="5">
    <location>
        <begin position="216"/>
        <end position="530"/>
    </location>
</feature>
<proteinExistence type="predicted"/>
<evidence type="ECO:0000256" key="2">
    <source>
        <dbReference type="ARBA" id="ARBA00023136"/>
    </source>
</evidence>
<dbReference type="InterPro" id="IPR012338">
    <property type="entry name" value="Beta-lactam/transpept-like"/>
</dbReference>
<dbReference type="Gene3D" id="3.90.1310.10">
    <property type="entry name" value="Penicillin-binding protein 2a (Domain 2)"/>
    <property type="match status" value="1"/>
</dbReference>
<dbReference type="SUPFAM" id="SSF56519">
    <property type="entry name" value="Penicillin binding protein dimerisation domain"/>
    <property type="match status" value="1"/>
</dbReference>
<dbReference type="EMBL" id="PFCK01000045">
    <property type="protein sequence ID" value="PIR71610.1"/>
    <property type="molecule type" value="Genomic_DNA"/>
</dbReference>
<evidence type="ECO:0000256" key="1">
    <source>
        <dbReference type="ARBA" id="ARBA00004370"/>
    </source>
</evidence>
<organism evidence="7 8">
    <name type="scientific">Candidatus Nealsonbacteria bacterium CG10_big_fil_rev_8_21_14_0_10_37_25</name>
    <dbReference type="NCBI Taxonomy" id="1974711"/>
    <lineage>
        <taxon>Bacteria</taxon>
        <taxon>Candidatus Nealsoniibacteriota</taxon>
    </lineage>
</organism>
<feature type="domain" description="Penicillin-binding protein dimerisation" evidence="6">
    <location>
        <begin position="52"/>
        <end position="179"/>
    </location>
</feature>
<evidence type="ECO:0000259" key="5">
    <source>
        <dbReference type="Pfam" id="PF00905"/>
    </source>
</evidence>
<dbReference type="SUPFAM" id="SSF56601">
    <property type="entry name" value="beta-lactamase/transpeptidase-like"/>
    <property type="match status" value="1"/>
</dbReference>
<feature type="region of interest" description="Disordered" evidence="3">
    <location>
        <begin position="413"/>
        <end position="432"/>
    </location>
</feature>
<evidence type="ECO:0000256" key="3">
    <source>
        <dbReference type="SAM" id="MobiDB-lite"/>
    </source>
</evidence>
<dbReference type="Pfam" id="PF03717">
    <property type="entry name" value="PBP_dimer"/>
    <property type="match status" value="1"/>
</dbReference>
<sequence length="544" mass="60941">MKNWRINLIFTFFILFSAVLIGRLIYIQILQADFYKALAQGFLNLPEKTQLERGEIFLKNGEPLAVNKDFSLVFATPSKVKNPEETSQILSEILSLNKNFVLEALEKETLYSPIKNRLSEEETQALKNLNLPGIYLSEERGRYYPQETLVSQLIGFLGAEGIGQYGLEEYYDEVLRGKRDNSAPDLILTLDYNIQFRAEKLLEKAKENLEIEGGQIIVMNPNSGAIIALAHFPNFNPNQYQECAKSGSLEIFRNKATRDFFEPGSVFKSITMAAGLNEELITPTTKYVDEGYVKIGGYTLYNYNNRVWGEETMTRVLENSINTGAVFVQKLLPNNIFLDYIEKFGIFEKTGIDLPESYSENKEFKKGYEVNFATASFGQGIEMTPIQLVKAYSAIANAGKLVKPYLVDPPPLLNNTESSSSDKEPKSGGGQVISQKTASQLTAMLVNVVENGSARRAKIPGYYIAAKTGTAQIAFSALGIAKPGYSEKTIQTVVGFFPAFSPQFLILVKLDNPKTRVAEYSAVPIFKDLAEYIIYQYQIPPDYE</sequence>
<dbReference type="InterPro" id="IPR036138">
    <property type="entry name" value="PBP_dimer_sf"/>
</dbReference>
<dbReference type="Gene3D" id="3.40.710.10">
    <property type="entry name" value="DD-peptidase/beta-lactamase superfamily"/>
    <property type="match status" value="1"/>
</dbReference>
<dbReference type="GO" id="GO:0071555">
    <property type="term" value="P:cell wall organization"/>
    <property type="evidence" value="ECO:0007669"/>
    <property type="project" value="TreeGrafter"/>
</dbReference>
<evidence type="ECO:0008006" key="9">
    <source>
        <dbReference type="Google" id="ProtNLM"/>
    </source>
</evidence>
<name>A0A2H0TJ77_9BACT</name>
<evidence type="ECO:0000313" key="8">
    <source>
        <dbReference type="Proteomes" id="UP000228909"/>
    </source>
</evidence>
<dbReference type="Pfam" id="PF00905">
    <property type="entry name" value="Transpeptidase"/>
    <property type="match status" value="1"/>
</dbReference>
<dbReference type="InterPro" id="IPR001460">
    <property type="entry name" value="PCN-bd_Tpept"/>
</dbReference>
<protein>
    <recommendedName>
        <fullName evidence="9">Penicillin-binding protein 2</fullName>
    </recommendedName>
</protein>
<keyword evidence="4" id="KW-0812">Transmembrane</keyword>
<dbReference type="Gene3D" id="3.30.450.330">
    <property type="match status" value="1"/>
</dbReference>
<keyword evidence="2 4" id="KW-0472">Membrane</keyword>
<comment type="subcellular location">
    <subcellularLocation>
        <location evidence="1">Membrane</location>
    </subcellularLocation>
</comment>
<comment type="caution">
    <text evidence="7">The sequence shown here is derived from an EMBL/GenBank/DDBJ whole genome shotgun (WGS) entry which is preliminary data.</text>
</comment>
<dbReference type="Proteomes" id="UP000228909">
    <property type="component" value="Unassembled WGS sequence"/>
</dbReference>
<accession>A0A2H0TJ77</accession>
<dbReference type="GO" id="GO:0008658">
    <property type="term" value="F:penicillin binding"/>
    <property type="evidence" value="ECO:0007669"/>
    <property type="project" value="InterPro"/>
</dbReference>
<dbReference type="InterPro" id="IPR005311">
    <property type="entry name" value="PBP_dimer"/>
</dbReference>
<reference evidence="8" key="1">
    <citation type="submission" date="2017-09" db="EMBL/GenBank/DDBJ databases">
        <title>Depth-based differentiation of microbial function through sediment-hosted aquifers and enrichment of novel symbionts in the deep terrestrial subsurface.</title>
        <authorList>
            <person name="Probst A.J."/>
            <person name="Ladd B."/>
            <person name="Jarett J.K."/>
            <person name="Geller-Mcgrath D.E."/>
            <person name="Sieber C.M.K."/>
            <person name="Emerson J.B."/>
            <person name="Anantharaman K."/>
            <person name="Thomas B.C."/>
            <person name="Malmstrom R."/>
            <person name="Stieglmeier M."/>
            <person name="Klingl A."/>
            <person name="Woyke T."/>
            <person name="Ryan C.M."/>
            <person name="Banfield J.F."/>
        </authorList>
    </citation>
    <scope>NUCLEOTIDE SEQUENCE [LARGE SCALE GENOMIC DNA]</scope>
</reference>
<gene>
    <name evidence="7" type="ORF">COU43_01640</name>
</gene>
<dbReference type="GO" id="GO:0005886">
    <property type="term" value="C:plasma membrane"/>
    <property type="evidence" value="ECO:0007669"/>
    <property type="project" value="TreeGrafter"/>
</dbReference>